<feature type="transmembrane region" description="Helical" evidence="6">
    <location>
        <begin position="119"/>
        <end position="138"/>
    </location>
</feature>
<feature type="transmembrane region" description="Helical" evidence="6">
    <location>
        <begin position="336"/>
        <end position="357"/>
    </location>
</feature>
<keyword evidence="2" id="KW-1003">Cell membrane</keyword>
<feature type="transmembrane region" description="Helical" evidence="6">
    <location>
        <begin position="75"/>
        <end position="99"/>
    </location>
</feature>
<accession>A0A1W1V2K0</accession>
<dbReference type="GO" id="GO:0009246">
    <property type="term" value="P:enterobacterial common antigen biosynthetic process"/>
    <property type="evidence" value="ECO:0007669"/>
    <property type="project" value="InterPro"/>
</dbReference>
<evidence type="ECO:0000256" key="3">
    <source>
        <dbReference type="ARBA" id="ARBA00022692"/>
    </source>
</evidence>
<evidence type="ECO:0000256" key="2">
    <source>
        <dbReference type="ARBA" id="ARBA00022475"/>
    </source>
</evidence>
<dbReference type="PANTHER" id="PTHR30250">
    <property type="entry name" value="PST FAMILY PREDICTED COLANIC ACID TRANSPORTER"/>
    <property type="match status" value="1"/>
</dbReference>
<feature type="transmembrane region" description="Helical" evidence="6">
    <location>
        <begin position="174"/>
        <end position="195"/>
    </location>
</feature>
<dbReference type="Proteomes" id="UP000192408">
    <property type="component" value="Unassembled WGS sequence"/>
</dbReference>
<dbReference type="PANTHER" id="PTHR30250:SF30">
    <property type="entry name" value="LIPID III FLIPPASE"/>
    <property type="match status" value="1"/>
</dbReference>
<feature type="transmembrane region" description="Helical" evidence="6">
    <location>
        <begin position="42"/>
        <end position="63"/>
    </location>
</feature>
<feature type="transmembrane region" description="Helical" evidence="6">
    <location>
        <begin position="7"/>
        <end position="30"/>
    </location>
</feature>
<dbReference type="STRING" id="1122938.SAMN05660772_02695"/>
<dbReference type="RefSeq" id="WP_084257482.1">
    <property type="nucleotide sequence ID" value="NZ_FWWV01000031.1"/>
</dbReference>
<reference evidence="8" key="1">
    <citation type="submission" date="2017-04" db="EMBL/GenBank/DDBJ databases">
        <authorList>
            <person name="Varghese N."/>
            <person name="Submissions S."/>
        </authorList>
    </citation>
    <scope>NUCLEOTIDE SEQUENCE [LARGE SCALE GENOMIC DNA]</scope>
    <source>
        <strain evidence="8">DSM 23072</strain>
    </source>
</reference>
<keyword evidence="8" id="KW-1185">Reference proteome</keyword>
<protein>
    <submittedName>
        <fullName evidence="7">Antigen flippase</fullName>
    </submittedName>
</protein>
<evidence type="ECO:0000256" key="1">
    <source>
        <dbReference type="ARBA" id="ARBA00004651"/>
    </source>
</evidence>
<dbReference type="CDD" id="cd13125">
    <property type="entry name" value="MATE_like_10"/>
    <property type="match status" value="1"/>
</dbReference>
<dbReference type="Pfam" id="PF13440">
    <property type="entry name" value="Polysacc_synt_3"/>
    <property type="match status" value="1"/>
</dbReference>
<evidence type="ECO:0000313" key="8">
    <source>
        <dbReference type="Proteomes" id="UP000192408"/>
    </source>
</evidence>
<organism evidence="7 8">
    <name type="scientific">Pasteurella testudinis DSM 23072</name>
    <dbReference type="NCBI Taxonomy" id="1122938"/>
    <lineage>
        <taxon>Bacteria</taxon>
        <taxon>Pseudomonadati</taxon>
        <taxon>Pseudomonadota</taxon>
        <taxon>Gammaproteobacteria</taxon>
        <taxon>Pasteurellales</taxon>
        <taxon>Pasteurellaceae</taxon>
        <taxon>Pasteurella</taxon>
    </lineage>
</organism>
<dbReference type="InterPro" id="IPR050833">
    <property type="entry name" value="Poly_Biosynth_Transport"/>
</dbReference>
<dbReference type="NCBIfam" id="NF011679">
    <property type="entry name" value="PRK15099.1"/>
    <property type="match status" value="1"/>
</dbReference>
<dbReference type="EMBL" id="FWWV01000031">
    <property type="protein sequence ID" value="SMB87251.1"/>
    <property type="molecule type" value="Genomic_DNA"/>
</dbReference>
<keyword evidence="5 6" id="KW-0472">Membrane</keyword>
<proteinExistence type="predicted"/>
<feature type="transmembrane region" description="Helical" evidence="6">
    <location>
        <begin position="219"/>
        <end position="240"/>
    </location>
</feature>
<gene>
    <name evidence="7" type="ORF">SAMN05660772_02695</name>
</gene>
<dbReference type="AlphaFoldDB" id="A0A1W1V2K0"/>
<feature type="transmembrane region" description="Helical" evidence="6">
    <location>
        <begin position="295"/>
        <end position="316"/>
    </location>
</feature>
<evidence type="ECO:0000256" key="4">
    <source>
        <dbReference type="ARBA" id="ARBA00022989"/>
    </source>
</evidence>
<feature type="transmembrane region" description="Helical" evidence="6">
    <location>
        <begin position="265"/>
        <end position="283"/>
    </location>
</feature>
<feature type="transmembrane region" description="Helical" evidence="6">
    <location>
        <begin position="150"/>
        <end position="168"/>
    </location>
</feature>
<dbReference type="InterPro" id="IPR044550">
    <property type="entry name" value="WzxE"/>
</dbReference>
<evidence type="ECO:0000256" key="6">
    <source>
        <dbReference type="SAM" id="Phobius"/>
    </source>
</evidence>
<evidence type="ECO:0000313" key="7">
    <source>
        <dbReference type="EMBL" id="SMB87251.1"/>
    </source>
</evidence>
<feature type="transmembrane region" description="Helical" evidence="6">
    <location>
        <begin position="396"/>
        <end position="414"/>
    </location>
</feature>
<feature type="transmembrane region" description="Helical" evidence="6">
    <location>
        <begin position="364"/>
        <end position="384"/>
    </location>
</feature>
<evidence type="ECO:0000256" key="5">
    <source>
        <dbReference type="ARBA" id="ARBA00023136"/>
    </source>
</evidence>
<name>A0A1W1V2K0_9PAST</name>
<dbReference type="GO" id="GO:0005886">
    <property type="term" value="C:plasma membrane"/>
    <property type="evidence" value="ECO:0007669"/>
    <property type="project" value="UniProtKB-SubCell"/>
</dbReference>
<keyword evidence="4 6" id="KW-1133">Transmembrane helix</keyword>
<keyword evidence="3 6" id="KW-0812">Transmembrane</keyword>
<sequence>MKSLGKTTLWTASSTLVKILVGLLVVKLLAVHFGPEGVGRAANYMTLLTVLGVFAGAGIFNGVTKYVAEYETQPAPLRAVLGTSSAIILLFSALLGVAMLLLAEPLAAFLFADDGYQNVIRLLAAVQFGIALSNYCLAVLRGQRNAKANALSIIGGAIIGIVLFLLLLDHFAYQGALIGLALIPAVTFLPACFHLKKPNPNFSLRLLKPHFERIQAQKLLKFSAMVFITAITLPLAYILMRDWLIQHYSVHDVGLWQGVSKISDAYLQFITAAFSVYLLPTFAKLSDAESIKKEVWKALKFVLPVTLLVSIGIYLLREWVIRILFSAEFLPMENLFLWQLLGDVFKVSAYVFGYLIVAKAALKLYILAEISQFILLLATSYWLIPLHGAQGATQSYMITYISYFILCLIGFTLYQKRVAQHKKMVAVRDSE</sequence>
<comment type="subcellular location">
    <subcellularLocation>
        <location evidence="1">Cell membrane</location>
        <topology evidence="1">Multi-pass membrane protein</topology>
    </subcellularLocation>
</comment>